<evidence type="ECO:0000256" key="6">
    <source>
        <dbReference type="ARBA" id="ARBA00022692"/>
    </source>
</evidence>
<keyword evidence="5" id="KW-0107">Calcium channel</keyword>
<keyword evidence="10 15" id="KW-0040">ANK repeat</keyword>
<feature type="transmembrane region" description="Helical" evidence="17">
    <location>
        <begin position="481"/>
        <end position="501"/>
    </location>
</feature>
<feature type="region of interest" description="Disordered" evidence="16">
    <location>
        <begin position="1"/>
        <end position="45"/>
    </location>
</feature>
<keyword evidence="9 17" id="KW-1133">Transmembrane helix</keyword>
<evidence type="ECO:0000256" key="1">
    <source>
        <dbReference type="ARBA" id="ARBA00004651"/>
    </source>
</evidence>
<feature type="transmembrane region" description="Helical" evidence="17">
    <location>
        <begin position="442"/>
        <end position="460"/>
    </location>
</feature>
<protein>
    <submittedName>
        <fullName evidence="19">Transient receptor potential cation channel subfamily V member 1</fullName>
    </submittedName>
</protein>
<evidence type="ECO:0000256" key="17">
    <source>
        <dbReference type="SAM" id="Phobius"/>
    </source>
</evidence>
<keyword evidence="19" id="KW-0675">Receptor</keyword>
<name>A0AA47NS76_MERPO</name>
<feature type="transmembrane region" description="Helical" evidence="17">
    <location>
        <begin position="400"/>
        <end position="422"/>
    </location>
</feature>
<comment type="catalytic activity">
    <reaction evidence="14">
        <text>Ca(2+)(in) = Ca(2+)(out)</text>
        <dbReference type="Rhea" id="RHEA:29671"/>
        <dbReference type="ChEBI" id="CHEBI:29108"/>
    </reaction>
</comment>
<evidence type="ECO:0000256" key="12">
    <source>
        <dbReference type="ARBA" id="ARBA00023136"/>
    </source>
</evidence>
<dbReference type="InterPro" id="IPR008347">
    <property type="entry name" value="TrpV1-4"/>
</dbReference>
<evidence type="ECO:0000256" key="10">
    <source>
        <dbReference type="ARBA" id="ARBA00023043"/>
    </source>
</evidence>
<evidence type="ECO:0000256" key="16">
    <source>
        <dbReference type="SAM" id="MobiDB-lite"/>
    </source>
</evidence>
<evidence type="ECO:0000313" key="19">
    <source>
        <dbReference type="EMBL" id="KAK0136456.1"/>
    </source>
</evidence>
<keyword evidence="12 17" id="KW-0472">Membrane</keyword>
<dbReference type="AlphaFoldDB" id="A0AA47NS76"/>
<feature type="transmembrane region" description="Helical" evidence="17">
    <location>
        <begin position="634"/>
        <end position="657"/>
    </location>
</feature>
<evidence type="ECO:0000256" key="3">
    <source>
        <dbReference type="ARBA" id="ARBA00022475"/>
    </source>
</evidence>
<keyword evidence="4" id="KW-0109">Calcium transport</keyword>
<dbReference type="PANTHER" id="PTHR10582">
    <property type="entry name" value="TRANSIENT RECEPTOR POTENTIAL ION CHANNEL PROTEIN"/>
    <property type="match status" value="1"/>
</dbReference>
<dbReference type="FunFam" id="1.25.40.20:FF:000018">
    <property type="entry name" value="Transient receptor potential cation channel subfamily V member 1"/>
    <property type="match status" value="1"/>
</dbReference>
<dbReference type="PROSITE" id="PS50088">
    <property type="entry name" value="ANK_REPEAT"/>
    <property type="match status" value="1"/>
</dbReference>
<feature type="domain" description="Ion transport" evidence="18">
    <location>
        <begin position="404"/>
        <end position="668"/>
    </location>
</feature>
<keyword evidence="6 17" id="KW-0812">Transmembrane</keyword>
<dbReference type="GO" id="GO:0005262">
    <property type="term" value="F:calcium channel activity"/>
    <property type="evidence" value="ECO:0007669"/>
    <property type="project" value="UniProtKB-KW"/>
</dbReference>
<feature type="transmembrane region" description="Helical" evidence="17">
    <location>
        <begin position="507"/>
        <end position="526"/>
    </location>
</feature>
<feature type="compositionally biased region" description="Basic and acidic residues" evidence="16">
    <location>
        <begin position="17"/>
        <end position="29"/>
    </location>
</feature>
<evidence type="ECO:0000256" key="4">
    <source>
        <dbReference type="ARBA" id="ARBA00022568"/>
    </source>
</evidence>
<evidence type="ECO:0000256" key="5">
    <source>
        <dbReference type="ARBA" id="ARBA00022673"/>
    </source>
</evidence>
<accession>A0AA47NS76</accession>
<evidence type="ECO:0000256" key="11">
    <source>
        <dbReference type="ARBA" id="ARBA00023065"/>
    </source>
</evidence>
<feature type="transmembrane region" description="Helical" evidence="17">
    <location>
        <begin position="547"/>
        <end position="569"/>
    </location>
</feature>
<dbReference type="GO" id="GO:0098703">
    <property type="term" value="P:calcium ion import across plasma membrane"/>
    <property type="evidence" value="ECO:0007669"/>
    <property type="project" value="TreeGrafter"/>
</dbReference>
<dbReference type="Pfam" id="PF00520">
    <property type="entry name" value="Ion_trans"/>
    <property type="match status" value="1"/>
</dbReference>
<keyword evidence="3" id="KW-1003">Cell membrane</keyword>
<feature type="repeat" description="ANK" evidence="15">
    <location>
        <begin position="173"/>
        <end position="205"/>
    </location>
</feature>
<evidence type="ECO:0000256" key="9">
    <source>
        <dbReference type="ARBA" id="ARBA00022989"/>
    </source>
</evidence>
<gene>
    <name evidence="19" type="primary">TRPV1</name>
    <name evidence="19" type="ORF">N1851_027415</name>
</gene>
<dbReference type="PROSITE" id="PS50297">
    <property type="entry name" value="ANK_REP_REGION"/>
    <property type="match status" value="1"/>
</dbReference>
<dbReference type="PRINTS" id="PR01768">
    <property type="entry name" value="TRPVRECEPTOR"/>
</dbReference>
<evidence type="ECO:0000259" key="18">
    <source>
        <dbReference type="Pfam" id="PF00520"/>
    </source>
</evidence>
<feature type="region of interest" description="Disordered" evidence="16">
    <location>
        <begin position="762"/>
        <end position="793"/>
    </location>
</feature>
<dbReference type="InterPro" id="IPR005821">
    <property type="entry name" value="Ion_trans_dom"/>
</dbReference>
<dbReference type="Pfam" id="PF00023">
    <property type="entry name" value="Ank"/>
    <property type="match status" value="1"/>
</dbReference>
<keyword evidence="8" id="KW-0106">Calcium</keyword>
<evidence type="ECO:0000256" key="8">
    <source>
        <dbReference type="ARBA" id="ARBA00022837"/>
    </source>
</evidence>
<keyword evidence="11" id="KW-0406">Ion transport</keyword>
<organism evidence="19 20">
    <name type="scientific">Merluccius polli</name>
    <name type="common">Benguela hake</name>
    <name type="synonym">Merluccius cadenati</name>
    <dbReference type="NCBI Taxonomy" id="89951"/>
    <lineage>
        <taxon>Eukaryota</taxon>
        <taxon>Metazoa</taxon>
        <taxon>Chordata</taxon>
        <taxon>Craniata</taxon>
        <taxon>Vertebrata</taxon>
        <taxon>Euteleostomi</taxon>
        <taxon>Actinopterygii</taxon>
        <taxon>Neopterygii</taxon>
        <taxon>Teleostei</taxon>
        <taxon>Neoteleostei</taxon>
        <taxon>Acanthomorphata</taxon>
        <taxon>Zeiogadaria</taxon>
        <taxon>Gadariae</taxon>
        <taxon>Gadiformes</taxon>
        <taxon>Gadoidei</taxon>
        <taxon>Merlucciidae</taxon>
        <taxon>Merluccius</taxon>
    </lineage>
</organism>
<evidence type="ECO:0000313" key="20">
    <source>
        <dbReference type="Proteomes" id="UP001174136"/>
    </source>
</evidence>
<dbReference type="NCBIfam" id="TIGR00870">
    <property type="entry name" value="trp"/>
    <property type="match status" value="1"/>
</dbReference>
<dbReference type="EMBL" id="JAOPHQ010005153">
    <property type="protein sequence ID" value="KAK0136456.1"/>
    <property type="molecule type" value="Genomic_DNA"/>
</dbReference>
<comment type="caution">
    <text evidence="19">The sequence shown here is derived from an EMBL/GenBank/DDBJ whole genome shotgun (WGS) entry which is preliminary data.</text>
</comment>
<keyword evidence="2" id="KW-0813">Transport</keyword>
<dbReference type="InterPro" id="IPR002110">
    <property type="entry name" value="Ankyrin_rpt"/>
</dbReference>
<dbReference type="SUPFAM" id="SSF48403">
    <property type="entry name" value="Ankyrin repeat"/>
    <property type="match status" value="1"/>
</dbReference>
<evidence type="ECO:0000256" key="14">
    <source>
        <dbReference type="ARBA" id="ARBA00036634"/>
    </source>
</evidence>
<evidence type="ECO:0000256" key="2">
    <source>
        <dbReference type="ARBA" id="ARBA00022448"/>
    </source>
</evidence>
<dbReference type="InterPro" id="IPR024862">
    <property type="entry name" value="TRPV"/>
</dbReference>
<dbReference type="PANTHER" id="PTHR10582:SF5">
    <property type="entry name" value="TRANSIENT RECEPTOR POTENTIAL CATION CHANNEL SUBFAMILY V MEMBER 2"/>
    <property type="match status" value="1"/>
</dbReference>
<keyword evidence="20" id="KW-1185">Reference proteome</keyword>
<keyword evidence="13" id="KW-0407">Ion channel</keyword>
<dbReference type="SMART" id="SM00248">
    <property type="entry name" value="ANK"/>
    <property type="match status" value="5"/>
</dbReference>
<evidence type="ECO:0000256" key="15">
    <source>
        <dbReference type="PROSITE-ProRule" id="PRU00023"/>
    </source>
</evidence>
<feature type="compositionally biased region" description="Polar residues" evidence="16">
    <location>
        <begin position="1"/>
        <end position="11"/>
    </location>
</feature>
<proteinExistence type="predicted"/>
<sequence>MNSAQSPTGSPVFSLETDDRTVREKELSKKKNGKRGLGVEGPAVPMESNFQEEMEPQKPKIMLNLSVVKELLGIEEENQEEREMKRFDIRRLFEAAASGEVMMLDGLHQYLHQNQKKLSNSEYRSYGKNALMKGLLNMRDGKNNTVEYLLEIAQRMGDVTDFVNAAYTDVYYKGNTALHIATERRSMHYVQLLVSRGANVHARACGKFFQQQEGPSFYFGELPLSLAACTNQPNMVDYLMENEHQRADVQEQDSHGNTVLHALVLVADNSRENTDFVTAMYDHILAAAARLHPKVKLEDMENRRGLTPIKLAAKTGKIKLFEHILHREFQCGPTKHLSRKFTEWVYGPVHSSLFDLADLDSCQDQSVLEILVYGSDIPNRHEMLQIAPLSKLLDEKWSRFARYIFVFYFLVYLVYLFVFTAISYNKKGDTPPYPIEHTTEGYLYVSGQLFTAAASVYFFIRGIIDMKRKWPKLHTLLIDGYFELLFLLQAVCFLISAGLYWWGKQEYLGFLVMCLALSWINLLYFFRGNKHMGIYSVMIQRMILGDIMRFLFVYLVFLLGFSAAVVTLLTEPPVTNTTNATMGRAGSRSLYQEDAGGCMKPTYRNFTYTTMELFKFTIGMGDLEFTEHYKYKEVFYVLLVSYIILTYILLFNMLIALMSHTVEKITLESTSIWMLQRAITIMDLEKRLPGCLKRKLRSGVEKDLGSPADGEDRRWCFRVEEVNWNRWNSNLGIINEDPGSRDRVTHSDSNTPVKTVGRWRSIFGESSRRRPPHTQPQQPHCTEMTPLETSSPV</sequence>
<dbReference type="GO" id="GO:0005886">
    <property type="term" value="C:plasma membrane"/>
    <property type="evidence" value="ECO:0007669"/>
    <property type="project" value="UniProtKB-SubCell"/>
</dbReference>
<evidence type="ECO:0000256" key="13">
    <source>
        <dbReference type="ARBA" id="ARBA00023303"/>
    </source>
</evidence>
<keyword evidence="7" id="KW-0677">Repeat</keyword>
<evidence type="ECO:0000256" key="7">
    <source>
        <dbReference type="ARBA" id="ARBA00022737"/>
    </source>
</evidence>
<dbReference type="Gene3D" id="1.25.40.20">
    <property type="entry name" value="Ankyrin repeat-containing domain"/>
    <property type="match status" value="1"/>
</dbReference>
<reference evidence="19" key="1">
    <citation type="journal article" date="2023" name="Front. Mar. Sci.">
        <title>A new Merluccius polli reference genome to investigate the effects of global change in West African waters.</title>
        <authorList>
            <person name="Mateo J.L."/>
            <person name="Blanco-Fernandez C."/>
            <person name="Garcia-Vazquez E."/>
            <person name="Machado-Schiaffino G."/>
        </authorList>
    </citation>
    <scope>NUCLEOTIDE SEQUENCE</scope>
    <source>
        <strain evidence="19">C29</strain>
        <tissue evidence="19">Fin</tissue>
    </source>
</reference>
<comment type="subcellular location">
    <subcellularLocation>
        <location evidence="1">Cell membrane</location>
        <topology evidence="1">Multi-pass membrane protein</topology>
    </subcellularLocation>
</comment>
<dbReference type="Proteomes" id="UP001174136">
    <property type="component" value="Unassembled WGS sequence"/>
</dbReference>
<dbReference type="InterPro" id="IPR036770">
    <property type="entry name" value="Ankyrin_rpt-contain_sf"/>
</dbReference>